<dbReference type="PROSITE" id="PS51476">
    <property type="entry name" value="PROTEASOME_BETA_2"/>
    <property type="match status" value="1"/>
</dbReference>
<dbReference type="PROSITE" id="PS00854">
    <property type="entry name" value="PROTEASOME_BETA_1"/>
    <property type="match status" value="1"/>
</dbReference>
<dbReference type="SUPFAM" id="SSF56235">
    <property type="entry name" value="N-terminal nucleophile aminohydrolases (Ntn hydrolases)"/>
    <property type="match status" value="1"/>
</dbReference>
<comment type="similarity">
    <text evidence="9">Belongs to the peptidase T1B family.</text>
</comment>
<dbReference type="EC" id="3.4.25.1" evidence="9"/>
<dbReference type="NCBIfam" id="TIGR03634">
    <property type="entry name" value="arc_protsome_B"/>
    <property type="match status" value="1"/>
</dbReference>
<dbReference type="InterPro" id="IPR000243">
    <property type="entry name" value="Pept_T1A_subB"/>
</dbReference>
<evidence type="ECO:0000256" key="9">
    <source>
        <dbReference type="HAMAP-Rule" id="MF_02113"/>
    </source>
</evidence>
<feature type="propeptide" id="PRO_5044897639" description="Removed in mature form; by autocatalysis" evidence="9">
    <location>
        <begin position="1"/>
        <end position="23"/>
    </location>
</feature>
<reference evidence="10 11" key="1">
    <citation type="submission" date="2023-09" db="EMBL/GenBank/DDBJ databases">
        <title>Pyrofollis japonicus gen. nov. sp. nov., a novel member of the family Pyrodictiaceae isolated from the Iheya North hydrothermal field.</title>
        <authorList>
            <person name="Miyazaki U."/>
            <person name="Sanari M."/>
            <person name="Tame A."/>
            <person name="Kitajima M."/>
            <person name="Okamoto A."/>
            <person name="Sawayama S."/>
            <person name="Miyazaki J."/>
            <person name="Takai K."/>
            <person name="Nakagawa S."/>
        </authorList>
    </citation>
    <scope>NUCLEOTIDE SEQUENCE [LARGE SCALE GENOMIC DNA]</scope>
    <source>
        <strain evidence="10 11">AV2</strain>
    </source>
</reference>
<dbReference type="GO" id="GO:0000502">
    <property type="term" value="C:proteasome complex"/>
    <property type="evidence" value="ECO:0007669"/>
    <property type="project" value="UniProtKB-KW"/>
</dbReference>
<organism evidence="10 11">
    <name type="scientific">Pyrodictium abyssi</name>
    <dbReference type="NCBI Taxonomy" id="54256"/>
    <lineage>
        <taxon>Archaea</taxon>
        <taxon>Thermoproteota</taxon>
        <taxon>Thermoprotei</taxon>
        <taxon>Desulfurococcales</taxon>
        <taxon>Pyrodictiaceae</taxon>
        <taxon>Pyrodictium</taxon>
    </lineage>
</organism>
<accession>A0ABM8IUX5</accession>
<dbReference type="Gene3D" id="3.60.20.10">
    <property type="entry name" value="Glutamine Phosphoribosylpyrophosphate, subunit 1, domain 1"/>
    <property type="match status" value="1"/>
</dbReference>
<dbReference type="PANTHER" id="PTHR32194">
    <property type="entry name" value="METALLOPROTEASE TLDD"/>
    <property type="match status" value="1"/>
</dbReference>
<comment type="function">
    <text evidence="9">Component of the proteasome core, a large protease complex with broad specificity involved in protein degradation.</text>
</comment>
<evidence type="ECO:0000256" key="2">
    <source>
        <dbReference type="ARBA" id="ARBA00022490"/>
    </source>
</evidence>
<evidence type="ECO:0000256" key="1">
    <source>
        <dbReference type="ARBA" id="ARBA00001198"/>
    </source>
</evidence>
<keyword evidence="3 9" id="KW-0645">Protease</keyword>
<keyword evidence="8 9" id="KW-0865">Zymogen</keyword>
<feature type="chain" id="PRO_5044897640" description="Proteasome subunit beta" evidence="9">
    <location>
        <begin position="24"/>
        <end position="224"/>
    </location>
</feature>
<dbReference type="InterPro" id="IPR019983">
    <property type="entry name" value="Pept_T1A_Psome_bsu_arc"/>
</dbReference>
<proteinExistence type="inferred from homology"/>
<keyword evidence="4 9" id="KW-0888">Threonine protease</keyword>
<comment type="activity regulation">
    <text evidence="9">The formation of the proteasomal ATPase PAN-20S proteasome complex, via the docking of the C-termini of PAN into the intersubunit pockets in the alpha-rings, triggers opening of the gate for substrate entry. Interconversion between the open-gate and close-gate conformations leads to a dynamic regulation of the 20S proteasome proteolysis activity.</text>
</comment>
<evidence type="ECO:0000313" key="10">
    <source>
        <dbReference type="EMBL" id="BES80606.1"/>
    </source>
</evidence>
<dbReference type="HAMAP" id="MF_02113_A">
    <property type="entry name" value="Proteasome_B_A"/>
    <property type="match status" value="1"/>
</dbReference>
<dbReference type="InterPro" id="IPR029055">
    <property type="entry name" value="Ntn_hydrolases_N"/>
</dbReference>
<comment type="subcellular location">
    <subcellularLocation>
        <location evidence="9">Cytoplasm</location>
    </subcellularLocation>
</comment>
<evidence type="ECO:0000256" key="5">
    <source>
        <dbReference type="ARBA" id="ARBA00022801"/>
    </source>
</evidence>
<evidence type="ECO:0000313" key="11">
    <source>
        <dbReference type="Proteomes" id="UP001341135"/>
    </source>
</evidence>
<keyword evidence="7 9" id="KW-0647">Proteasome</keyword>
<evidence type="ECO:0000256" key="3">
    <source>
        <dbReference type="ARBA" id="ARBA00022670"/>
    </source>
</evidence>
<gene>
    <name evidence="10" type="primary">psmB_1</name>
    <name evidence="9" type="synonym">psmB</name>
    <name evidence="10" type="ORF">PABY_01730</name>
</gene>
<keyword evidence="11" id="KW-1185">Reference proteome</keyword>
<dbReference type="PRINTS" id="PR00141">
    <property type="entry name" value="PROTEASOME"/>
</dbReference>
<sequence>MIHRGLVNPEDRITVALEKSLHGTTTVGIRLKDYVVLAADRRATAGYYVAHKHTRKIIRVTDYMAMTTAGLVADAQVLAEWLSNHAHYYAMIARKKLSVHAAAQYLATILHSSRFFPYIVQLLLGGYDTQPRLYSIDWYGSVTEEKYVATGSGSPTAIGVIEDGYDENMDVEQAVDLARRAVLSATRRDAFSGNGIDIVVIGKDVFKEYRYTIAEALQLEKQKA</sequence>
<dbReference type="Proteomes" id="UP001341135">
    <property type="component" value="Chromosome"/>
</dbReference>
<protein>
    <recommendedName>
        <fullName evidence="9">Proteasome subunit beta</fullName>
        <ecNumber evidence="9">3.4.25.1</ecNumber>
    </recommendedName>
    <alternativeName>
        <fullName evidence="9">20S proteasome beta subunit</fullName>
    </alternativeName>
    <alternativeName>
        <fullName evidence="9">Proteasome core protein PsmB</fullName>
    </alternativeName>
</protein>
<comment type="catalytic activity">
    <reaction evidence="1 9">
        <text>Cleavage of peptide bonds with very broad specificity.</text>
        <dbReference type="EC" id="3.4.25.1"/>
    </reaction>
</comment>
<dbReference type="InterPro" id="IPR016050">
    <property type="entry name" value="Proteasome_bsu_CS"/>
</dbReference>
<dbReference type="InterPro" id="IPR023333">
    <property type="entry name" value="Proteasome_suB-type"/>
</dbReference>
<dbReference type="EMBL" id="AP028907">
    <property type="protein sequence ID" value="BES80606.1"/>
    <property type="molecule type" value="Genomic_DNA"/>
</dbReference>
<dbReference type="PANTHER" id="PTHR32194:SF0">
    <property type="entry name" value="ATP-DEPENDENT PROTEASE SUBUNIT HSLV"/>
    <property type="match status" value="1"/>
</dbReference>
<comment type="subunit">
    <text evidence="9">The 20S proteasome core is composed of 14 alpha and 14 beta subunits that assemble into four stacked heptameric rings, resulting in a barrel-shaped structure. The two inner rings, each composed of seven catalytic beta subunits, are sandwiched by two outer rings, each composed of seven alpha subunits. The catalytic chamber with the active sites is on the inside of the barrel. Has a gated structure, the ends of the cylinder being occluded by the N-termini of the alpha-subunits. Is capped at one or both ends by the proteasome regulatory ATPase, PAN.</text>
</comment>
<evidence type="ECO:0000256" key="6">
    <source>
        <dbReference type="ARBA" id="ARBA00022813"/>
    </source>
</evidence>
<dbReference type="Pfam" id="PF00227">
    <property type="entry name" value="Proteasome"/>
    <property type="match status" value="1"/>
</dbReference>
<evidence type="ECO:0000256" key="4">
    <source>
        <dbReference type="ARBA" id="ARBA00022698"/>
    </source>
</evidence>
<keyword evidence="5 9" id="KW-0378">Hydrolase</keyword>
<feature type="active site" description="Nucleophile" evidence="9">
    <location>
        <position position="24"/>
    </location>
</feature>
<evidence type="ECO:0000256" key="8">
    <source>
        <dbReference type="ARBA" id="ARBA00023145"/>
    </source>
</evidence>
<name>A0ABM8IUX5_9CREN</name>
<dbReference type="InterPro" id="IPR001353">
    <property type="entry name" value="Proteasome_sua/b"/>
</dbReference>
<evidence type="ECO:0000256" key="7">
    <source>
        <dbReference type="ARBA" id="ARBA00022942"/>
    </source>
</evidence>
<keyword evidence="2 9" id="KW-0963">Cytoplasm</keyword>
<keyword evidence="6 9" id="KW-0068">Autocatalytic cleavage</keyword>